<organism evidence="2 3">
    <name type="scientific">Saliphagus infecundisoli</name>
    <dbReference type="NCBI Taxonomy" id="1849069"/>
    <lineage>
        <taxon>Archaea</taxon>
        <taxon>Methanobacteriati</taxon>
        <taxon>Methanobacteriota</taxon>
        <taxon>Stenosarchaea group</taxon>
        <taxon>Halobacteria</taxon>
        <taxon>Halobacteriales</taxon>
        <taxon>Natrialbaceae</taxon>
        <taxon>Saliphagus</taxon>
    </lineage>
</organism>
<accession>A0ABD5QEU1</accession>
<proteinExistence type="predicted"/>
<name>A0ABD5QEU1_9EURY</name>
<gene>
    <name evidence="2" type="ORF">ACFPFO_10980</name>
</gene>
<comment type="caution">
    <text evidence="2">The sequence shown here is derived from an EMBL/GenBank/DDBJ whole genome shotgun (WGS) entry which is preliminary data.</text>
</comment>
<dbReference type="Proteomes" id="UP001595925">
    <property type="component" value="Unassembled WGS sequence"/>
</dbReference>
<dbReference type="EMBL" id="JBHSJG010000036">
    <property type="protein sequence ID" value="MFC4988271.1"/>
    <property type="molecule type" value="Genomic_DNA"/>
</dbReference>
<sequence length="125" mass="13446">MVDRAPIAVGLVLGAAVPSIVYADGYWDPQLMAVLGLTWAVSGWLIARNWRMMREAPERWGALYALLVVGVPGFGIHADLPLSGDLWDVLRLLVIGALAGAVALGMETARPESHREESRVTTPAD</sequence>
<protein>
    <recommendedName>
        <fullName evidence="4">SPW repeat-containing protein</fullName>
    </recommendedName>
</protein>
<reference evidence="2 3" key="1">
    <citation type="journal article" date="2019" name="Int. J. Syst. Evol. Microbiol.">
        <title>The Global Catalogue of Microorganisms (GCM) 10K type strain sequencing project: providing services to taxonomists for standard genome sequencing and annotation.</title>
        <authorList>
            <consortium name="The Broad Institute Genomics Platform"/>
            <consortium name="The Broad Institute Genome Sequencing Center for Infectious Disease"/>
            <person name="Wu L."/>
            <person name="Ma J."/>
        </authorList>
    </citation>
    <scope>NUCLEOTIDE SEQUENCE [LARGE SCALE GENOMIC DNA]</scope>
    <source>
        <strain evidence="2 3">CGMCC 1.15824</strain>
    </source>
</reference>
<dbReference type="AlphaFoldDB" id="A0ABD5QEU1"/>
<keyword evidence="1" id="KW-0472">Membrane</keyword>
<feature type="transmembrane region" description="Helical" evidence="1">
    <location>
        <begin position="90"/>
        <end position="109"/>
    </location>
</feature>
<keyword evidence="1" id="KW-0812">Transmembrane</keyword>
<feature type="transmembrane region" description="Helical" evidence="1">
    <location>
        <begin position="62"/>
        <end position="78"/>
    </location>
</feature>
<evidence type="ECO:0000256" key="1">
    <source>
        <dbReference type="SAM" id="Phobius"/>
    </source>
</evidence>
<keyword evidence="3" id="KW-1185">Reference proteome</keyword>
<evidence type="ECO:0000313" key="2">
    <source>
        <dbReference type="EMBL" id="MFC4988271.1"/>
    </source>
</evidence>
<evidence type="ECO:0000313" key="3">
    <source>
        <dbReference type="Proteomes" id="UP001595925"/>
    </source>
</evidence>
<feature type="transmembrane region" description="Helical" evidence="1">
    <location>
        <begin position="33"/>
        <end position="50"/>
    </location>
</feature>
<evidence type="ECO:0008006" key="4">
    <source>
        <dbReference type="Google" id="ProtNLM"/>
    </source>
</evidence>
<keyword evidence="1" id="KW-1133">Transmembrane helix</keyword>
<dbReference type="RefSeq" id="WP_224827118.1">
    <property type="nucleotide sequence ID" value="NZ_JAIVEF010000001.1"/>
</dbReference>